<dbReference type="AlphaFoldDB" id="A0A934Q9L3"/>
<dbReference type="FunFam" id="3.30.1490.20:FF:000003">
    <property type="entry name" value="acetyl-CoA carboxylase isoform X1"/>
    <property type="match status" value="1"/>
</dbReference>
<dbReference type="Pfam" id="PF02785">
    <property type="entry name" value="Biotin_carb_C"/>
    <property type="match status" value="1"/>
</dbReference>
<dbReference type="InterPro" id="IPR011761">
    <property type="entry name" value="ATP-grasp"/>
</dbReference>
<dbReference type="Proteomes" id="UP000608530">
    <property type="component" value="Unassembled WGS sequence"/>
</dbReference>
<keyword evidence="10" id="KW-1185">Reference proteome</keyword>
<dbReference type="InterPro" id="IPR005482">
    <property type="entry name" value="Biotin_COase_C"/>
</dbReference>
<evidence type="ECO:0000256" key="6">
    <source>
        <dbReference type="PROSITE-ProRule" id="PRU00409"/>
    </source>
</evidence>
<keyword evidence="4 6" id="KW-0067">ATP-binding</keyword>
<evidence type="ECO:0000256" key="2">
    <source>
        <dbReference type="ARBA" id="ARBA00022598"/>
    </source>
</evidence>
<proteinExistence type="predicted"/>
<feature type="domain" description="Biotin carboxylation" evidence="8">
    <location>
        <begin position="1"/>
        <end position="447"/>
    </location>
</feature>
<dbReference type="FunFam" id="3.40.50.20:FF:000010">
    <property type="entry name" value="Propionyl-CoA carboxylase subunit alpha"/>
    <property type="match status" value="1"/>
</dbReference>
<evidence type="ECO:0000256" key="1">
    <source>
        <dbReference type="ARBA" id="ARBA00013263"/>
    </source>
</evidence>
<reference evidence="9" key="1">
    <citation type="submission" date="2020-12" db="EMBL/GenBank/DDBJ databases">
        <title>Leucobacter sp. CAS1, isolated from Chromium sludge.</title>
        <authorList>
            <person name="Xu Z."/>
        </authorList>
    </citation>
    <scope>NUCLEOTIDE SEQUENCE</scope>
    <source>
        <strain evidence="9">CSA1</strain>
    </source>
</reference>
<evidence type="ECO:0000256" key="5">
    <source>
        <dbReference type="ARBA" id="ARBA00023267"/>
    </source>
</evidence>
<evidence type="ECO:0000256" key="4">
    <source>
        <dbReference type="ARBA" id="ARBA00022840"/>
    </source>
</evidence>
<evidence type="ECO:0000313" key="10">
    <source>
        <dbReference type="Proteomes" id="UP000608530"/>
    </source>
</evidence>
<dbReference type="InterPro" id="IPR005479">
    <property type="entry name" value="CPAse_ATP-bd"/>
</dbReference>
<keyword evidence="3 6" id="KW-0547">Nucleotide-binding</keyword>
<dbReference type="PROSITE" id="PS50979">
    <property type="entry name" value="BC"/>
    <property type="match status" value="1"/>
</dbReference>
<dbReference type="SMART" id="SM00878">
    <property type="entry name" value="Biotin_carb_C"/>
    <property type="match status" value="1"/>
</dbReference>
<dbReference type="PANTHER" id="PTHR18866:SF33">
    <property type="entry name" value="METHYLCROTONOYL-COA CARBOXYLASE SUBUNIT ALPHA, MITOCHONDRIAL-RELATED"/>
    <property type="match status" value="1"/>
</dbReference>
<dbReference type="EC" id="6.3.4.14" evidence="1"/>
<dbReference type="EMBL" id="JAEHOH010000010">
    <property type="protein sequence ID" value="MBK0419077.1"/>
    <property type="molecule type" value="Genomic_DNA"/>
</dbReference>
<dbReference type="PROSITE" id="PS00866">
    <property type="entry name" value="CPSASE_1"/>
    <property type="match status" value="1"/>
</dbReference>
<dbReference type="PROSITE" id="PS00867">
    <property type="entry name" value="CPSASE_2"/>
    <property type="match status" value="1"/>
</dbReference>
<sequence>MSRVLVANRGEIAVRILRACQELGLETVAVYSEADADARHVAMADRAVRIGGPRPGESYLRAETLVQVALAVGADAIHPGYGFLAESAHLARLCADSGVTFVGPSAEIIDRLGDKVNARRIAVEAGVPVVEGTGDRAASVEDLLELGERQGYPILVKAAAGGGGRGMRIIRDADEVRGNLEDAQREALAAFGSDVIFGECYLERIRHIEVQVVGDHGGDVVHVGTRDCSVQRRYQKIVEEGPATAISPELRARIEEDAVRLVGSIGYVGAGTVEFVVDLNRGTHHFIEMNTRIQVEHPVSEMVSDIDLVREQLWVADPEHRLSFAQSDVLLRGVAIELRINAEDARNGMMPSPGRITGLQLPGGPGVRVDTHCTVGAMISPYYDSMIAKIIVHDRDRDAARRRAIRALSETHIDGVTTNIPFLLGVLEHANYEANLFHTKWLEEQMPSILQVLESATPQGEARGDL</sequence>
<dbReference type="SUPFAM" id="SSF52440">
    <property type="entry name" value="PreATP-grasp domain"/>
    <property type="match status" value="1"/>
</dbReference>
<dbReference type="Gene3D" id="3.30.470.20">
    <property type="entry name" value="ATP-grasp fold, B domain"/>
    <property type="match status" value="1"/>
</dbReference>
<feature type="domain" description="ATP-grasp" evidence="7">
    <location>
        <begin position="119"/>
        <end position="317"/>
    </location>
</feature>
<dbReference type="InterPro" id="IPR016185">
    <property type="entry name" value="PreATP-grasp_dom_sf"/>
</dbReference>
<name>A0A934Q9L3_9MICO</name>
<dbReference type="InterPro" id="IPR011764">
    <property type="entry name" value="Biotin_carboxylation_dom"/>
</dbReference>
<dbReference type="PANTHER" id="PTHR18866">
    <property type="entry name" value="CARBOXYLASE:PYRUVATE/ACETYL-COA/PROPIONYL-COA CARBOXYLASE"/>
    <property type="match status" value="1"/>
</dbReference>
<dbReference type="InterPro" id="IPR011054">
    <property type="entry name" value="Rudment_hybrid_motif"/>
</dbReference>
<dbReference type="InterPro" id="IPR005481">
    <property type="entry name" value="BC-like_N"/>
</dbReference>
<keyword evidence="5" id="KW-0092">Biotin</keyword>
<dbReference type="GO" id="GO:0046872">
    <property type="term" value="F:metal ion binding"/>
    <property type="evidence" value="ECO:0007669"/>
    <property type="project" value="InterPro"/>
</dbReference>
<evidence type="ECO:0000259" key="7">
    <source>
        <dbReference type="PROSITE" id="PS50975"/>
    </source>
</evidence>
<dbReference type="PROSITE" id="PS50975">
    <property type="entry name" value="ATP_GRASP"/>
    <property type="match status" value="1"/>
</dbReference>
<evidence type="ECO:0000256" key="3">
    <source>
        <dbReference type="ARBA" id="ARBA00022741"/>
    </source>
</evidence>
<evidence type="ECO:0000259" key="8">
    <source>
        <dbReference type="PROSITE" id="PS50979"/>
    </source>
</evidence>
<accession>A0A934Q9L3</accession>
<evidence type="ECO:0000313" key="9">
    <source>
        <dbReference type="EMBL" id="MBK0419077.1"/>
    </source>
</evidence>
<dbReference type="SUPFAM" id="SSF51246">
    <property type="entry name" value="Rudiment single hybrid motif"/>
    <property type="match status" value="1"/>
</dbReference>
<keyword evidence="2" id="KW-0436">Ligase</keyword>
<dbReference type="InterPro" id="IPR050856">
    <property type="entry name" value="Biotin_carboxylase_complex"/>
</dbReference>
<dbReference type="GO" id="GO:0005524">
    <property type="term" value="F:ATP binding"/>
    <property type="evidence" value="ECO:0007669"/>
    <property type="project" value="UniProtKB-UniRule"/>
</dbReference>
<dbReference type="GO" id="GO:0004075">
    <property type="term" value="F:biotin carboxylase activity"/>
    <property type="evidence" value="ECO:0007669"/>
    <property type="project" value="UniProtKB-EC"/>
</dbReference>
<dbReference type="Pfam" id="PF00289">
    <property type="entry name" value="Biotin_carb_N"/>
    <property type="match status" value="1"/>
</dbReference>
<dbReference type="Pfam" id="PF02786">
    <property type="entry name" value="CPSase_L_D2"/>
    <property type="match status" value="1"/>
</dbReference>
<protein>
    <recommendedName>
        <fullName evidence="1">biotin carboxylase</fullName>
        <ecNumber evidence="1">6.3.4.14</ecNumber>
    </recommendedName>
</protein>
<gene>
    <name evidence="9" type="ORF">JD276_08515</name>
</gene>
<dbReference type="SUPFAM" id="SSF56059">
    <property type="entry name" value="Glutathione synthetase ATP-binding domain-like"/>
    <property type="match status" value="1"/>
</dbReference>
<organism evidence="9 10">
    <name type="scientific">Leucobacter chromiisoli</name>
    <dbReference type="NCBI Taxonomy" id="2796471"/>
    <lineage>
        <taxon>Bacteria</taxon>
        <taxon>Bacillati</taxon>
        <taxon>Actinomycetota</taxon>
        <taxon>Actinomycetes</taxon>
        <taxon>Micrococcales</taxon>
        <taxon>Microbacteriaceae</taxon>
        <taxon>Leucobacter</taxon>
    </lineage>
</organism>
<comment type="caution">
    <text evidence="9">The sequence shown here is derived from an EMBL/GenBank/DDBJ whole genome shotgun (WGS) entry which is preliminary data.</text>
</comment>